<dbReference type="InterPro" id="IPR013783">
    <property type="entry name" value="Ig-like_fold"/>
</dbReference>
<keyword evidence="3" id="KW-0326">Glycosidase</keyword>
<name>A0AAE3J6N9_9FIRM</name>
<evidence type="ECO:0000259" key="5">
    <source>
        <dbReference type="Pfam" id="PF02836"/>
    </source>
</evidence>
<dbReference type="InterPro" id="IPR036156">
    <property type="entry name" value="Beta-gal/glucu_dom_sf"/>
</dbReference>
<proteinExistence type="inferred from homology"/>
<dbReference type="InterPro" id="IPR006104">
    <property type="entry name" value="Glyco_hydro_2_N"/>
</dbReference>
<dbReference type="InterPro" id="IPR006102">
    <property type="entry name" value="Ig-like_GH2"/>
</dbReference>
<evidence type="ECO:0000259" key="6">
    <source>
        <dbReference type="Pfam" id="PF02837"/>
    </source>
</evidence>
<evidence type="ECO:0000313" key="8">
    <source>
        <dbReference type="Proteomes" id="UP001197875"/>
    </source>
</evidence>
<dbReference type="Proteomes" id="UP001197875">
    <property type="component" value="Unassembled WGS sequence"/>
</dbReference>
<dbReference type="GO" id="GO:0004553">
    <property type="term" value="F:hydrolase activity, hydrolyzing O-glycosyl compounds"/>
    <property type="evidence" value="ECO:0007669"/>
    <property type="project" value="InterPro"/>
</dbReference>
<comment type="caution">
    <text evidence="7">The sequence shown here is derived from an EMBL/GenBank/DDBJ whole genome shotgun (WGS) entry which is preliminary data.</text>
</comment>
<dbReference type="Pfam" id="PF02836">
    <property type="entry name" value="Glyco_hydro_2_C"/>
    <property type="match status" value="1"/>
</dbReference>
<dbReference type="InterPro" id="IPR006103">
    <property type="entry name" value="Glyco_hydro_2_cat"/>
</dbReference>
<dbReference type="GO" id="GO:0005975">
    <property type="term" value="P:carbohydrate metabolic process"/>
    <property type="evidence" value="ECO:0007669"/>
    <property type="project" value="InterPro"/>
</dbReference>
<dbReference type="Pfam" id="PF00703">
    <property type="entry name" value="Glyco_hydro_2"/>
    <property type="match status" value="1"/>
</dbReference>
<dbReference type="PANTHER" id="PTHR42732">
    <property type="entry name" value="BETA-GALACTOSIDASE"/>
    <property type="match status" value="1"/>
</dbReference>
<keyword evidence="8" id="KW-1185">Reference proteome</keyword>
<accession>A0AAE3J6N9</accession>
<comment type="similarity">
    <text evidence="1">Belongs to the glycosyl hydrolase 2 family.</text>
</comment>
<dbReference type="Pfam" id="PF02837">
    <property type="entry name" value="Glyco_hydro_2_N"/>
    <property type="match status" value="1"/>
</dbReference>
<organism evidence="7 8">
    <name type="scientific">Fusicatenibacter faecihominis</name>
    <dbReference type="NCBI Taxonomy" id="2881276"/>
    <lineage>
        <taxon>Bacteria</taxon>
        <taxon>Bacillati</taxon>
        <taxon>Bacillota</taxon>
        <taxon>Clostridia</taxon>
        <taxon>Lachnospirales</taxon>
        <taxon>Lachnospiraceae</taxon>
        <taxon>Fusicatenibacter</taxon>
    </lineage>
</organism>
<dbReference type="PANTHER" id="PTHR42732:SF3">
    <property type="entry name" value="HYDROLASE"/>
    <property type="match status" value="1"/>
</dbReference>
<sequence>MKCYKKDYPRPQFVRDNWVNLNGTWDFGFDDANQGEKEKWYEKFPGELKIEVPFTYETKLSGIQDERRHDNIWYHKTITVDASKLTDNRLLIHFEGSDFHTKLWVNGAYAGDHKGGYARFSFDITELVKDGENELTVKVEDSFNTQQPRGKQRWIDENFGCWYVQTTGIWKTVWTEYVPDIRLDYVKMTPNLHDMALEIEYQIDAPESAMAGGNLMVVATVTFGDMLISKTMTVMTSDHTKTKIDVFHKTNGQANCGMEWGVRTWSPESPDLYDITFEVVSDGKILDTVGSYFAMREIRIDGSNILLNGHPLYQRLILDQGYWKDSHLTPPSEEALIEDIDKIHALGYNGLRKHQKIEDERFLYWCDVKGMLVWSEMAAAYEYSDYAVEEFTREWLEIVHQNYNHPCIITWTPFNESWGISQVETEPMQQHFTEMIYHLTKSIDRYRPVIVNDGWEHTVSDIITLHDYEEVGETFYKRYMEFKEQILTTEVYHSSSKSALANGFAYKGQPIIISEYGGIAFNNDDSGWGYGNKVNTKEDFIRRFDEITTAVKEVPYCCGFCYTQVSDVQQEINGLMDMDRNFKVDPKVIKEINERKVGYWRSYM</sequence>
<evidence type="ECO:0000256" key="2">
    <source>
        <dbReference type="ARBA" id="ARBA00022801"/>
    </source>
</evidence>
<dbReference type="SUPFAM" id="SSF49303">
    <property type="entry name" value="beta-Galactosidase/glucuronidase domain"/>
    <property type="match status" value="1"/>
</dbReference>
<dbReference type="AlphaFoldDB" id="A0AAE3J6N9"/>
<dbReference type="Gene3D" id="2.60.120.260">
    <property type="entry name" value="Galactose-binding domain-like"/>
    <property type="match status" value="1"/>
</dbReference>
<evidence type="ECO:0000313" key="7">
    <source>
        <dbReference type="EMBL" id="MCC2190198.1"/>
    </source>
</evidence>
<gene>
    <name evidence="7" type="ORF">LKD71_10325</name>
</gene>
<dbReference type="Gene3D" id="3.20.20.80">
    <property type="entry name" value="Glycosidases"/>
    <property type="match status" value="1"/>
</dbReference>
<feature type="domain" description="Glycoside hydrolase family 2 immunoglobulin-like beta-sandwich" evidence="4">
    <location>
        <begin position="246"/>
        <end position="296"/>
    </location>
</feature>
<dbReference type="Gene3D" id="2.60.40.10">
    <property type="entry name" value="Immunoglobulins"/>
    <property type="match status" value="1"/>
</dbReference>
<evidence type="ECO:0000256" key="1">
    <source>
        <dbReference type="ARBA" id="ARBA00007401"/>
    </source>
</evidence>
<dbReference type="InterPro" id="IPR017853">
    <property type="entry name" value="GH"/>
</dbReference>
<evidence type="ECO:0000259" key="4">
    <source>
        <dbReference type="Pfam" id="PF00703"/>
    </source>
</evidence>
<dbReference type="EMBL" id="JAJEPR010000016">
    <property type="protein sequence ID" value="MCC2190198.1"/>
    <property type="molecule type" value="Genomic_DNA"/>
</dbReference>
<reference evidence="7 8" key="1">
    <citation type="submission" date="2021-10" db="EMBL/GenBank/DDBJ databases">
        <title>Anaerobic single-cell dispensing facilitates the cultivation of human gut bacteria.</title>
        <authorList>
            <person name="Afrizal A."/>
        </authorList>
    </citation>
    <scope>NUCLEOTIDE SEQUENCE [LARGE SCALE GENOMIC DNA]</scope>
    <source>
        <strain evidence="7 8">CLA-AA-H277</strain>
    </source>
</reference>
<dbReference type="InterPro" id="IPR008979">
    <property type="entry name" value="Galactose-bd-like_sf"/>
</dbReference>
<feature type="domain" description="Glycosyl hydrolases family 2 sugar binding" evidence="6">
    <location>
        <begin position="20"/>
        <end position="146"/>
    </location>
</feature>
<dbReference type="SUPFAM" id="SSF49785">
    <property type="entry name" value="Galactose-binding domain-like"/>
    <property type="match status" value="1"/>
</dbReference>
<evidence type="ECO:0000256" key="3">
    <source>
        <dbReference type="ARBA" id="ARBA00023295"/>
    </source>
</evidence>
<feature type="domain" description="Glycoside hydrolase family 2 catalytic" evidence="5">
    <location>
        <begin position="299"/>
        <end position="591"/>
    </location>
</feature>
<dbReference type="RefSeq" id="WP_227615335.1">
    <property type="nucleotide sequence ID" value="NZ_JAJEPR010000016.1"/>
</dbReference>
<keyword evidence="2" id="KW-0378">Hydrolase</keyword>
<protein>
    <submittedName>
        <fullName evidence="7">Beta galactosidase jelly roll domain-containing protein</fullName>
    </submittedName>
</protein>
<dbReference type="SUPFAM" id="SSF51445">
    <property type="entry name" value="(Trans)glycosidases"/>
    <property type="match status" value="1"/>
</dbReference>
<dbReference type="InterPro" id="IPR051913">
    <property type="entry name" value="GH2_Domain-Containing"/>
</dbReference>